<feature type="region of interest" description="Disordered" evidence="1">
    <location>
        <begin position="1"/>
        <end position="25"/>
    </location>
</feature>
<sequence length="399" mass="42079">MPDKQLMSTSRTQFGKLPDQPTMTTPAHRHATAFLDTERARIGTQPRLGVAGLLVVVPVALLFAFGLGGAEDSVVVLSPLVTFALPPLTVIAFWWEDWPGSSLRPKWSACVDTLLIAAAGIALAVAAQRVIGHVDAAGIFDPTPGPGHSPLYPASLPLGLTAFTAILQLTLAFEGWPLKRLPRLAGGIAALALSWAVALLVQYLAYDFPAPPDSGLFSQSGPFSREDISVALAVCGSWQVWLFIVWRGWPMNALRKRWLRIVVGNVLVLGGAALTYALAYGAGGVEPPAILAAATSFSAAGVLVGMLFEGALRPYLSAAWERVATLAVTVAVGAGLGTGLLAYANTLTWSTSHAEAWVGHASINALAFGVILHVAVCHRWPLDDKTSALRQPEAPEHSP</sequence>
<evidence type="ECO:0000256" key="2">
    <source>
        <dbReference type="SAM" id="Phobius"/>
    </source>
</evidence>
<evidence type="ECO:0000313" key="3">
    <source>
        <dbReference type="EMBL" id="MBA2949665.1"/>
    </source>
</evidence>
<accession>A0A7W0DRV0</accession>
<organism evidence="3 4">
    <name type="scientific">Streptomyces himalayensis subsp. himalayensis</name>
    <dbReference type="NCBI Taxonomy" id="2756131"/>
    <lineage>
        <taxon>Bacteria</taxon>
        <taxon>Bacillati</taxon>
        <taxon>Actinomycetota</taxon>
        <taxon>Actinomycetes</taxon>
        <taxon>Kitasatosporales</taxon>
        <taxon>Streptomycetaceae</taxon>
        <taxon>Streptomyces</taxon>
        <taxon>Streptomyces himalayensis</taxon>
    </lineage>
</organism>
<keyword evidence="2" id="KW-0472">Membrane</keyword>
<dbReference type="Proteomes" id="UP000545761">
    <property type="component" value="Unassembled WGS sequence"/>
</dbReference>
<feature type="compositionally biased region" description="Polar residues" evidence="1">
    <location>
        <begin position="1"/>
        <end position="13"/>
    </location>
</feature>
<evidence type="ECO:0000256" key="1">
    <source>
        <dbReference type="SAM" id="MobiDB-lite"/>
    </source>
</evidence>
<feature type="transmembrane region" description="Helical" evidence="2">
    <location>
        <begin position="48"/>
        <end position="68"/>
    </location>
</feature>
<dbReference type="AlphaFoldDB" id="A0A7W0DRV0"/>
<name>A0A7W0DRV0_9ACTN</name>
<proteinExistence type="predicted"/>
<protein>
    <submittedName>
        <fullName evidence="3">Uncharacterized protein</fullName>
    </submittedName>
</protein>
<gene>
    <name evidence="3" type="ORF">H1D24_28560</name>
</gene>
<dbReference type="RefSeq" id="WP_181660589.1">
    <property type="nucleotide sequence ID" value="NZ_JACEHE010000020.1"/>
</dbReference>
<evidence type="ECO:0000313" key="4">
    <source>
        <dbReference type="Proteomes" id="UP000545761"/>
    </source>
</evidence>
<reference evidence="3 4" key="1">
    <citation type="submission" date="2020-07" db="EMBL/GenBank/DDBJ databases">
        <title>Streptomyces isolated from Indian soil.</title>
        <authorList>
            <person name="Mandal S."/>
            <person name="Maiti P.K."/>
        </authorList>
    </citation>
    <scope>NUCLEOTIDE SEQUENCE [LARGE SCALE GENOMIC DNA]</scope>
    <source>
        <strain evidence="3 4">PSKA28</strain>
    </source>
</reference>
<feature type="transmembrane region" description="Helical" evidence="2">
    <location>
        <begin position="74"/>
        <end position="95"/>
    </location>
</feature>
<feature type="transmembrane region" description="Helical" evidence="2">
    <location>
        <begin position="107"/>
        <end position="131"/>
    </location>
</feature>
<dbReference type="EMBL" id="JACEHE010000020">
    <property type="protein sequence ID" value="MBA2949665.1"/>
    <property type="molecule type" value="Genomic_DNA"/>
</dbReference>
<keyword evidence="2" id="KW-0812">Transmembrane</keyword>
<feature type="transmembrane region" description="Helical" evidence="2">
    <location>
        <begin position="151"/>
        <end position="172"/>
    </location>
</feature>
<feature type="transmembrane region" description="Helical" evidence="2">
    <location>
        <begin position="228"/>
        <end position="246"/>
    </location>
</feature>
<feature type="transmembrane region" description="Helical" evidence="2">
    <location>
        <begin position="323"/>
        <end position="344"/>
    </location>
</feature>
<keyword evidence="2" id="KW-1133">Transmembrane helix</keyword>
<feature type="transmembrane region" description="Helical" evidence="2">
    <location>
        <begin position="258"/>
        <end position="283"/>
    </location>
</feature>
<feature type="transmembrane region" description="Helical" evidence="2">
    <location>
        <begin position="356"/>
        <end position="376"/>
    </location>
</feature>
<feature type="transmembrane region" description="Helical" evidence="2">
    <location>
        <begin position="184"/>
        <end position="206"/>
    </location>
</feature>
<comment type="caution">
    <text evidence="3">The sequence shown here is derived from an EMBL/GenBank/DDBJ whole genome shotgun (WGS) entry which is preliminary data.</text>
</comment>
<feature type="transmembrane region" description="Helical" evidence="2">
    <location>
        <begin position="289"/>
        <end position="311"/>
    </location>
</feature>